<proteinExistence type="predicted"/>
<evidence type="ECO:0000256" key="2">
    <source>
        <dbReference type="SAM" id="MobiDB-lite"/>
    </source>
</evidence>
<evidence type="ECO:0000259" key="4">
    <source>
        <dbReference type="Pfam" id="PF01732"/>
    </source>
</evidence>
<feature type="chain" id="PRO_5045254875" description="DUF31 domain-containing protein" evidence="3">
    <location>
        <begin position="26"/>
        <end position="910"/>
    </location>
</feature>
<feature type="compositionally biased region" description="Basic and acidic residues" evidence="2">
    <location>
        <begin position="29"/>
        <end position="44"/>
    </location>
</feature>
<dbReference type="PROSITE" id="PS51257">
    <property type="entry name" value="PROKAR_LIPOPROTEIN"/>
    <property type="match status" value="1"/>
</dbReference>
<keyword evidence="1" id="KW-0175">Coiled coil</keyword>
<dbReference type="Proteomes" id="UP001344817">
    <property type="component" value="Unassembled WGS sequence"/>
</dbReference>
<dbReference type="Pfam" id="PF01732">
    <property type="entry name" value="Mycop_pep_DUF31"/>
    <property type="match status" value="1"/>
</dbReference>
<evidence type="ECO:0000313" key="5">
    <source>
        <dbReference type="EMBL" id="MEE3928171.1"/>
    </source>
</evidence>
<accession>A0ABU7MM95</accession>
<feature type="region of interest" description="Disordered" evidence="2">
    <location>
        <begin position="26"/>
        <end position="141"/>
    </location>
</feature>
<evidence type="ECO:0000256" key="1">
    <source>
        <dbReference type="SAM" id="Coils"/>
    </source>
</evidence>
<dbReference type="RefSeq" id="WP_330500585.1">
    <property type="nucleotide sequence ID" value="NZ_JAZDWZ010000003.1"/>
</dbReference>
<feature type="coiled-coil region" evidence="1">
    <location>
        <begin position="385"/>
        <end position="432"/>
    </location>
</feature>
<feature type="compositionally biased region" description="Polar residues" evidence="2">
    <location>
        <begin position="126"/>
        <end position="141"/>
    </location>
</feature>
<protein>
    <recommendedName>
        <fullName evidence="4">DUF31 domain-containing protein</fullName>
    </recommendedName>
</protein>
<feature type="compositionally biased region" description="Polar residues" evidence="2">
    <location>
        <begin position="63"/>
        <end position="73"/>
    </location>
</feature>
<feature type="coiled-coil region" evidence="1">
    <location>
        <begin position="472"/>
        <end position="499"/>
    </location>
</feature>
<feature type="compositionally biased region" description="Low complexity" evidence="2">
    <location>
        <begin position="45"/>
        <end position="62"/>
    </location>
</feature>
<dbReference type="EMBL" id="JAZDWZ010000003">
    <property type="protein sequence ID" value="MEE3928171.1"/>
    <property type="molecule type" value="Genomic_DNA"/>
</dbReference>
<evidence type="ECO:0000313" key="6">
    <source>
        <dbReference type="Proteomes" id="UP001344817"/>
    </source>
</evidence>
<evidence type="ECO:0000256" key="3">
    <source>
        <dbReference type="SAM" id="SignalP"/>
    </source>
</evidence>
<comment type="caution">
    <text evidence="5">The sequence shown here is derived from an EMBL/GenBank/DDBJ whole genome shotgun (WGS) entry which is preliminary data.</text>
</comment>
<keyword evidence="3" id="KW-0732">Signal</keyword>
<organism evidence="5 6">
    <name type="scientific">Mycoplasmopsis ciconiae</name>
    <dbReference type="NCBI Taxonomy" id="561067"/>
    <lineage>
        <taxon>Bacteria</taxon>
        <taxon>Bacillati</taxon>
        <taxon>Mycoplasmatota</taxon>
        <taxon>Mycoplasmoidales</taxon>
        <taxon>Metamycoplasmataceae</taxon>
        <taxon>Mycoplasmopsis</taxon>
    </lineage>
</organism>
<feature type="compositionally biased region" description="Basic and acidic residues" evidence="2">
    <location>
        <begin position="74"/>
        <end position="100"/>
    </location>
</feature>
<feature type="signal peptide" evidence="3">
    <location>
        <begin position="1"/>
        <end position="25"/>
    </location>
</feature>
<dbReference type="NCBIfam" id="NF045842">
    <property type="entry name" value="MIP_near_MIB"/>
    <property type="match status" value="1"/>
</dbReference>
<name>A0ABU7MM95_9BACT</name>
<reference evidence="5" key="1">
    <citation type="submission" date="2024-01" db="EMBL/GenBank/DDBJ databases">
        <title>Genome sequence of Mycoplasma ciconiae type strain DSM 25251.</title>
        <authorList>
            <person name="Spergser J."/>
        </authorList>
    </citation>
    <scope>NUCLEOTIDE SEQUENCE [LARGE SCALE GENOMIC DNA]</scope>
    <source>
        <strain evidence="5">DSM 25251</strain>
    </source>
</reference>
<gene>
    <name evidence="5" type="ORF">V2E24_01085</name>
</gene>
<keyword evidence="6" id="KW-1185">Reference proteome</keyword>
<dbReference type="InterPro" id="IPR022382">
    <property type="entry name" value="Mycoplasma_peptidase_DUF31"/>
</dbReference>
<dbReference type="NCBIfam" id="NF045841">
    <property type="entry name" value="Ig_SerProt_MIP"/>
    <property type="match status" value="1"/>
</dbReference>
<sequence length="910" mass="102501">MKKFKNLKSILLLTSVSVATLITTAACSNKKEDDTQKPTLEDKNPSSGSQTETESQETPKQPSQDQQNPTQDQPKNDNDLAEGTIKDDNSKDTQDLDPSKASEGNVDVDSGGTAPSTKPQERPHVSGSTPQLAQDNPQEYKQLSEKQRFDVDFQAYKNAFLDNLVASGTLSKEPNYSEKAQNTAQYDAKAQKLSQPSLEQAQFLGFSYGKEDPKNANQTKLIINSDAKPSTSRYWNSQPDNLGKARYIPNQTYKNIALQTFSLEIINTLPGSSNKDAKTSFGTAWILDYQLDESGQYPTKWYLATNVHVANAFLKLGEDGNYKSRAYGEELGQKRKDLLAQLDKVKKDNDKVAQEYLSYEKLQNLRKFLKDYDQADQNHINDELVKIAQDLYKQTVAQVQELENEIAYLETKDNTSTQVTKLKAQKATLTKESNDYTDVIKNQFSSQAKISAKVFMKSLITKLAAELPIKDEAQIDEKLNELLVKYNELIKQQKQIEADLNNFAGVTSAVVLHKFNEDLPLNQTLRTTMFDPRSESFTFKPEQIKTVYLGLDFLKTSPKDYVHSSYKYLDAEEMADFAVLEFDLTNSQNKYSYIQNNTTKDLQKEVVVHDAHELAQALTNNYAKLAKENQVHFSAKNLYDQYQEDKNAKLPNQQNTQPLQLPKQSFNLYAVGFPLADFDAQLSKDFNKDTNPLSEPEKASLKYTTSIWVNKPTDISKDPADVNGLNHQYGKGFTRALTWRNFIDKPGIVDALIVNPQLSGDKPFEIFVNDNNKSTSIENYKNSVVQNKPFKNSYYITYGLNYALGSWAPLGGASGSSVRDNDGNVVAINYFANQAALSSLAFAFRSNGINYDGLYGNYNMEKYDLIYGGAPQQRTSYRQALQSLYGNKVKTNLFPNGTDESKIPDQFKFK</sequence>
<feature type="domain" description="DUF31" evidence="4">
    <location>
        <begin position="250"/>
        <end position="830"/>
    </location>
</feature>